<name>A0ABM7H681_9EURY</name>
<dbReference type="Proteomes" id="UP000824969">
    <property type="component" value="Chromosome"/>
</dbReference>
<reference evidence="4 5" key="1">
    <citation type="submission" date="2019-06" db="EMBL/GenBank/DDBJ databases">
        <title>Complete genome sequence of Methanoculleus chikugoensis strain MG62.</title>
        <authorList>
            <person name="Asakawa S."/>
            <person name="Dianou D."/>
        </authorList>
    </citation>
    <scope>NUCLEOTIDE SEQUENCE [LARGE SCALE GENOMIC DNA]</scope>
    <source>
        <strain evidence="4 5">MG62</strain>
    </source>
</reference>
<proteinExistence type="predicted"/>
<dbReference type="InterPro" id="IPR013766">
    <property type="entry name" value="Thioredoxin_domain"/>
</dbReference>
<evidence type="ECO:0000313" key="4">
    <source>
        <dbReference type="EMBL" id="BBL68319.1"/>
    </source>
</evidence>
<sequence length="165" mass="18241">MVVEVGEQAGYFSIPDQNGNTIRLSAFPGKRVVLSFHPLAWTRICAEQMKALEANRETFDALDAVALGISVDSVPCKRAWAGSLGIKKTRLLADFWPHGAVAQMYGVFDSQKGYSRRANVVVDEVGRIIFVAEYTATTVPDMQDVLDALRVPEKSRRAEERAPEI</sequence>
<feature type="domain" description="Thioredoxin" evidence="3">
    <location>
        <begin position="3"/>
        <end position="151"/>
    </location>
</feature>
<dbReference type="InterPro" id="IPR050455">
    <property type="entry name" value="Tpx_Peroxidase_subfamily"/>
</dbReference>
<dbReference type="Pfam" id="PF00578">
    <property type="entry name" value="AhpC-TSA"/>
    <property type="match status" value="1"/>
</dbReference>
<dbReference type="PROSITE" id="PS51352">
    <property type="entry name" value="THIOREDOXIN_2"/>
    <property type="match status" value="1"/>
</dbReference>
<evidence type="ECO:0000259" key="3">
    <source>
        <dbReference type="PROSITE" id="PS51352"/>
    </source>
</evidence>
<dbReference type="GeneID" id="66131023"/>
<organism evidence="4 5">
    <name type="scientific">Methanoculleus chikugoensis</name>
    <dbReference type="NCBI Taxonomy" id="118126"/>
    <lineage>
        <taxon>Archaea</taxon>
        <taxon>Methanobacteriati</taxon>
        <taxon>Methanobacteriota</taxon>
        <taxon>Stenosarchaea group</taxon>
        <taxon>Methanomicrobia</taxon>
        <taxon>Methanomicrobiales</taxon>
        <taxon>Methanomicrobiaceae</taxon>
        <taxon>Methanoculleus</taxon>
    </lineage>
</organism>
<evidence type="ECO:0000313" key="5">
    <source>
        <dbReference type="Proteomes" id="UP000824969"/>
    </source>
</evidence>
<protein>
    <submittedName>
        <fullName evidence="4">Peroxiredoxin</fullName>
    </submittedName>
</protein>
<keyword evidence="2" id="KW-0676">Redox-active center</keyword>
<dbReference type="PANTHER" id="PTHR43110:SF1">
    <property type="entry name" value="THIOL PEROXIDASE"/>
    <property type="match status" value="1"/>
</dbReference>
<keyword evidence="1" id="KW-0560">Oxidoreductase</keyword>
<dbReference type="InterPro" id="IPR000866">
    <property type="entry name" value="AhpC/TSA"/>
</dbReference>
<accession>A0ABM7H681</accession>
<dbReference type="RefSeq" id="WP_244987624.1">
    <property type="nucleotide sequence ID" value="NZ_AP019781.1"/>
</dbReference>
<dbReference type="EMBL" id="AP019781">
    <property type="protein sequence ID" value="BBL68319.1"/>
    <property type="molecule type" value="Genomic_DNA"/>
</dbReference>
<gene>
    <name evidence="4" type="ORF">MchiMG62_15000</name>
</gene>
<evidence type="ECO:0000256" key="1">
    <source>
        <dbReference type="ARBA" id="ARBA00023002"/>
    </source>
</evidence>
<dbReference type="InterPro" id="IPR024706">
    <property type="entry name" value="Peroxiredoxin_AhpC-typ"/>
</dbReference>
<dbReference type="PANTHER" id="PTHR43110">
    <property type="entry name" value="THIOL PEROXIDASE"/>
    <property type="match status" value="1"/>
</dbReference>
<evidence type="ECO:0000256" key="2">
    <source>
        <dbReference type="ARBA" id="ARBA00023284"/>
    </source>
</evidence>
<dbReference type="PIRSF" id="PIRSF000239">
    <property type="entry name" value="AHPC"/>
    <property type="match status" value="1"/>
</dbReference>
<keyword evidence="5" id="KW-1185">Reference proteome</keyword>